<dbReference type="AlphaFoldDB" id="A0A3D8SQN5"/>
<protein>
    <recommendedName>
        <fullName evidence="5">Ubiquitin-like protease family profile domain-containing protein</fullName>
    </recommendedName>
</protein>
<keyword evidence="3" id="KW-0378">Hydrolase</keyword>
<dbReference type="Pfam" id="PF02902">
    <property type="entry name" value="Peptidase_C48"/>
    <property type="match status" value="1"/>
</dbReference>
<dbReference type="EMBL" id="PDLM01000001">
    <property type="protein sequence ID" value="RDW88108.1"/>
    <property type="molecule type" value="Genomic_DNA"/>
</dbReference>
<keyword evidence="7" id="KW-1185">Reference proteome</keyword>
<keyword evidence="4" id="KW-0788">Thiol protease</keyword>
<comment type="similarity">
    <text evidence="1">Belongs to the peptidase C48 family.</text>
</comment>
<evidence type="ECO:0000259" key="5">
    <source>
        <dbReference type="PROSITE" id="PS50600"/>
    </source>
</evidence>
<dbReference type="InterPro" id="IPR038765">
    <property type="entry name" value="Papain-like_cys_pep_sf"/>
</dbReference>
<name>A0A3D8SQN5_9HELO</name>
<evidence type="ECO:0000313" key="7">
    <source>
        <dbReference type="Proteomes" id="UP000256645"/>
    </source>
</evidence>
<dbReference type="PROSITE" id="PS50600">
    <property type="entry name" value="ULP_PROTEASE"/>
    <property type="match status" value="1"/>
</dbReference>
<dbReference type="GO" id="GO:0019783">
    <property type="term" value="F:ubiquitin-like protein peptidase activity"/>
    <property type="evidence" value="ECO:0007669"/>
    <property type="project" value="UniProtKB-ARBA"/>
</dbReference>
<evidence type="ECO:0000256" key="1">
    <source>
        <dbReference type="ARBA" id="ARBA00005234"/>
    </source>
</evidence>
<accession>A0A3D8SQN5</accession>
<evidence type="ECO:0000256" key="3">
    <source>
        <dbReference type="ARBA" id="ARBA00022801"/>
    </source>
</evidence>
<dbReference type="OrthoDB" id="1939479at2759"/>
<dbReference type="SUPFAM" id="SSF54001">
    <property type="entry name" value="Cysteine proteinases"/>
    <property type="match status" value="1"/>
</dbReference>
<sequence>MQTLRPREWLNDEIINAYSGLSFNSIDRNYNMKLVSTFFYPALRKAISVPDDIDYAAVQKWDLLRNNYDQDHIFIPLHTNQHHWSLAIISGVRAYVAAYPHGGKSCITITTLDSLASASAESQNQRIFLHFNMVLA</sequence>
<dbReference type="STRING" id="1849047.A0A3D8SQN5"/>
<feature type="domain" description="Ubiquitin-like protease family profile" evidence="5">
    <location>
        <begin position="1"/>
        <end position="136"/>
    </location>
</feature>
<reference evidence="6 7" key="1">
    <citation type="journal article" date="2018" name="IMA Fungus">
        <title>IMA Genome-F 9: Draft genome sequence of Annulohypoxylon stygium, Aspergillus mulundensis, Berkeleyomyces basicola (syn. Thielaviopsis basicola), Ceratocystis smalleyi, two Cercospora beticola strains, Coleophoma cylindrospora, Fusarium fracticaudum, Phialophora cf. hyalina, and Morchella septimelata.</title>
        <authorList>
            <person name="Wingfield B.D."/>
            <person name="Bills G.F."/>
            <person name="Dong Y."/>
            <person name="Huang W."/>
            <person name="Nel W.J."/>
            <person name="Swalarsk-Parry B.S."/>
            <person name="Vaghefi N."/>
            <person name="Wilken P.M."/>
            <person name="An Z."/>
            <person name="de Beer Z.W."/>
            <person name="De Vos L."/>
            <person name="Chen L."/>
            <person name="Duong T.A."/>
            <person name="Gao Y."/>
            <person name="Hammerbacher A."/>
            <person name="Kikkert J.R."/>
            <person name="Li Y."/>
            <person name="Li H."/>
            <person name="Li K."/>
            <person name="Li Q."/>
            <person name="Liu X."/>
            <person name="Ma X."/>
            <person name="Naidoo K."/>
            <person name="Pethybridge S.J."/>
            <person name="Sun J."/>
            <person name="Steenkamp E.T."/>
            <person name="van der Nest M.A."/>
            <person name="van Wyk S."/>
            <person name="Wingfield M.J."/>
            <person name="Xiong C."/>
            <person name="Yue Q."/>
            <person name="Zhang X."/>
        </authorList>
    </citation>
    <scope>NUCLEOTIDE SEQUENCE [LARGE SCALE GENOMIC DNA]</scope>
    <source>
        <strain evidence="6 7">BP6252</strain>
    </source>
</reference>
<evidence type="ECO:0000256" key="2">
    <source>
        <dbReference type="ARBA" id="ARBA00022670"/>
    </source>
</evidence>
<dbReference type="GO" id="GO:0016926">
    <property type="term" value="P:protein desumoylation"/>
    <property type="evidence" value="ECO:0007669"/>
    <property type="project" value="UniProtKB-ARBA"/>
</dbReference>
<dbReference type="GO" id="GO:0006508">
    <property type="term" value="P:proteolysis"/>
    <property type="evidence" value="ECO:0007669"/>
    <property type="project" value="UniProtKB-KW"/>
</dbReference>
<dbReference type="Gene3D" id="3.40.395.10">
    <property type="entry name" value="Adenoviral Proteinase, Chain A"/>
    <property type="match status" value="1"/>
</dbReference>
<keyword evidence="2" id="KW-0645">Protease</keyword>
<comment type="caution">
    <text evidence="6">The sequence shown here is derived from an EMBL/GenBank/DDBJ whole genome shotgun (WGS) entry which is preliminary data.</text>
</comment>
<dbReference type="InterPro" id="IPR003653">
    <property type="entry name" value="Peptidase_C48_C"/>
</dbReference>
<proteinExistence type="inferred from homology"/>
<gene>
    <name evidence="6" type="ORF">BP6252_00140</name>
</gene>
<dbReference type="GO" id="GO:0008234">
    <property type="term" value="F:cysteine-type peptidase activity"/>
    <property type="evidence" value="ECO:0007669"/>
    <property type="project" value="UniProtKB-KW"/>
</dbReference>
<organism evidence="6 7">
    <name type="scientific">Coleophoma cylindrospora</name>
    <dbReference type="NCBI Taxonomy" id="1849047"/>
    <lineage>
        <taxon>Eukaryota</taxon>
        <taxon>Fungi</taxon>
        <taxon>Dikarya</taxon>
        <taxon>Ascomycota</taxon>
        <taxon>Pezizomycotina</taxon>
        <taxon>Leotiomycetes</taxon>
        <taxon>Helotiales</taxon>
        <taxon>Dermateaceae</taxon>
        <taxon>Coleophoma</taxon>
    </lineage>
</organism>
<dbReference type="PANTHER" id="PTHR46915">
    <property type="entry name" value="UBIQUITIN-LIKE PROTEASE 4-RELATED"/>
    <property type="match status" value="1"/>
</dbReference>
<dbReference type="PANTHER" id="PTHR46915:SF2">
    <property type="entry name" value="UBIQUITIN-LIKE PROTEASE 4"/>
    <property type="match status" value="1"/>
</dbReference>
<dbReference type="Proteomes" id="UP000256645">
    <property type="component" value="Unassembled WGS sequence"/>
</dbReference>
<evidence type="ECO:0000256" key="4">
    <source>
        <dbReference type="ARBA" id="ARBA00022807"/>
    </source>
</evidence>
<evidence type="ECO:0000313" key="6">
    <source>
        <dbReference type="EMBL" id="RDW88108.1"/>
    </source>
</evidence>